<dbReference type="EMBL" id="CP001655">
    <property type="protein sequence ID" value="ACT04920.1"/>
    <property type="molecule type" value="Genomic_DNA"/>
</dbReference>
<reference evidence="2 3" key="1">
    <citation type="submission" date="2009-06" db="EMBL/GenBank/DDBJ databases">
        <title>Complete sequence of Dickeya zeae Ech1591.</title>
        <authorList>
            <consortium name="US DOE Joint Genome Institute"/>
            <person name="Lucas S."/>
            <person name="Copeland A."/>
            <person name="Lapidus A."/>
            <person name="Glavina del Rio T."/>
            <person name="Tice H."/>
            <person name="Bruce D."/>
            <person name="Goodwin L."/>
            <person name="Pitluck S."/>
            <person name="Chertkov O."/>
            <person name="Brettin T."/>
            <person name="Detter J.C."/>
            <person name="Han C."/>
            <person name="Larimer F."/>
            <person name="Land M."/>
            <person name="Hauser L."/>
            <person name="Kyrpides N."/>
            <person name="Ovchinnikova G."/>
            <person name="Balakrishnan V."/>
            <person name="Glasner J."/>
            <person name="Perna N.T."/>
        </authorList>
    </citation>
    <scope>NUCLEOTIDE SEQUENCE [LARGE SCALE GENOMIC DNA]</scope>
    <source>
        <strain evidence="2 3">Ech1591</strain>
    </source>
</reference>
<dbReference type="InterPro" id="IPR013149">
    <property type="entry name" value="ADH-like_C"/>
</dbReference>
<dbReference type="PANTHER" id="PTHR45033">
    <property type="match status" value="1"/>
</dbReference>
<name>C6CFT7_DICC1</name>
<evidence type="ECO:0000313" key="3">
    <source>
        <dbReference type="Proteomes" id="UP000002735"/>
    </source>
</evidence>
<dbReference type="PANTHER" id="PTHR45033:SF2">
    <property type="entry name" value="ZINC-TYPE ALCOHOL DEHYDROGENASE-LIKE PROTEIN C1773.06C"/>
    <property type="match status" value="1"/>
</dbReference>
<dbReference type="eggNOG" id="COG0604">
    <property type="taxonomic scope" value="Bacteria"/>
</dbReference>
<organism evidence="2 3">
    <name type="scientific">Dickeya chrysanthemi (strain Ech1591)</name>
    <name type="common">Dickeya zeae (strain Ech1591)</name>
    <dbReference type="NCBI Taxonomy" id="561229"/>
    <lineage>
        <taxon>Bacteria</taxon>
        <taxon>Pseudomonadati</taxon>
        <taxon>Pseudomonadota</taxon>
        <taxon>Gammaproteobacteria</taxon>
        <taxon>Enterobacterales</taxon>
        <taxon>Pectobacteriaceae</taxon>
        <taxon>Dickeya</taxon>
    </lineage>
</organism>
<protein>
    <submittedName>
        <fullName evidence="2">Alcohol dehydrogenase zinc-binding domain protein</fullName>
    </submittedName>
</protein>
<evidence type="ECO:0000259" key="1">
    <source>
        <dbReference type="SMART" id="SM00829"/>
    </source>
</evidence>
<dbReference type="AlphaFoldDB" id="C6CFT7"/>
<dbReference type="SMART" id="SM00829">
    <property type="entry name" value="PKS_ER"/>
    <property type="match status" value="1"/>
</dbReference>
<dbReference type="InterPro" id="IPR052711">
    <property type="entry name" value="Zinc_ADH-like"/>
</dbReference>
<dbReference type="CDD" id="cd08276">
    <property type="entry name" value="MDR7"/>
    <property type="match status" value="1"/>
</dbReference>
<dbReference type="InterPro" id="IPR011032">
    <property type="entry name" value="GroES-like_sf"/>
</dbReference>
<dbReference type="InterPro" id="IPR013154">
    <property type="entry name" value="ADH-like_N"/>
</dbReference>
<sequence length="339" mass="35465">MKRWIVSAGSTYERGLVMQEVARPEPGVGEVLVRVDAVSLNARDQLLLRGTFVTLPRDFVPVSDGAGEIVAIGAGVNGWAVGDKVTGILRNWVDGPPIQGQGWGLGSPDEDGMLAEYVVLRAERIALAPKTLTPEEAACLPCAALTAWTALNGDRPYRSPVSKGDKVLATGTGAVALFSVLFATAVGAEAVVTTSRDGKSEQSRALGAIDVINYKTHSNWGSMAFERFGGFQRVVNAGGGSELDQAIAALAPGGEIAYMGLYTHASAPPNFIALMIKGATIRGISVGSAMAYRDMVDFIDTHEIKPPIAKTFAMSEAAAAYELAASGEPFGKVVIRVAG</sequence>
<gene>
    <name evidence="2" type="ordered locus">Dd1591_0026</name>
</gene>
<dbReference type="SUPFAM" id="SSF51735">
    <property type="entry name" value="NAD(P)-binding Rossmann-fold domains"/>
    <property type="match status" value="1"/>
</dbReference>
<dbReference type="Gene3D" id="3.40.50.720">
    <property type="entry name" value="NAD(P)-binding Rossmann-like Domain"/>
    <property type="match status" value="1"/>
</dbReference>
<dbReference type="Proteomes" id="UP000002735">
    <property type="component" value="Chromosome"/>
</dbReference>
<feature type="domain" description="Enoyl reductase (ER)" evidence="1">
    <location>
        <begin position="15"/>
        <end position="335"/>
    </location>
</feature>
<dbReference type="Pfam" id="PF00107">
    <property type="entry name" value="ADH_zinc_N"/>
    <property type="match status" value="1"/>
</dbReference>
<dbReference type="InterPro" id="IPR020843">
    <property type="entry name" value="ER"/>
</dbReference>
<accession>C6CFT7</accession>
<dbReference type="HOGENOM" id="CLU_026673_3_4_6"/>
<dbReference type="GO" id="GO:0016491">
    <property type="term" value="F:oxidoreductase activity"/>
    <property type="evidence" value="ECO:0007669"/>
    <property type="project" value="InterPro"/>
</dbReference>
<dbReference type="RefSeq" id="WP_012767810.1">
    <property type="nucleotide sequence ID" value="NC_012912.1"/>
</dbReference>
<dbReference type="Gene3D" id="3.90.180.10">
    <property type="entry name" value="Medium-chain alcohol dehydrogenases, catalytic domain"/>
    <property type="match status" value="1"/>
</dbReference>
<dbReference type="KEGG" id="dze:Dd1591_0026"/>
<dbReference type="SUPFAM" id="SSF50129">
    <property type="entry name" value="GroES-like"/>
    <property type="match status" value="1"/>
</dbReference>
<dbReference type="Pfam" id="PF08240">
    <property type="entry name" value="ADH_N"/>
    <property type="match status" value="1"/>
</dbReference>
<dbReference type="STRING" id="561229.Dd1591_0026"/>
<dbReference type="InterPro" id="IPR036291">
    <property type="entry name" value="NAD(P)-bd_dom_sf"/>
</dbReference>
<proteinExistence type="predicted"/>
<evidence type="ECO:0000313" key="2">
    <source>
        <dbReference type="EMBL" id="ACT04920.1"/>
    </source>
</evidence>
<dbReference type="GeneID" id="45078154"/>